<feature type="compositionally biased region" description="Basic residues" evidence="21">
    <location>
        <begin position="372"/>
        <end position="384"/>
    </location>
</feature>
<feature type="domain" description="RING-type" evidence="22">
    <location>
        <begin position="26"/>
        <end position="68"/>
    </location>
</feature>
<dbReference type="GO" id="GO:0006513">
    <property type="term" value="P:protein monoubiquitination"/>
    <property type="evidence" value="ECO:0007669"/>
    <property type="project" value="InterPro"/>
</dbReference>
<evidence type="ECO:0000256" key="12">
    <source>
        <dbReference type="ARBA" id="ARBA00022771"/>
    </source>
</evidence>
<reference evidence="24 25" key="1">
    <citation type="submission" date="2019-07" db="EMBL/GenBank/DDBJ databases">
        <title>Genomics analysis of Aphanomyces spp. identifies a new class of oomycete effector associated with host adaptation.</title>
        <authorList>
            <person name="Gaulin E."/>
        </authorList>
    </citation>
    <scope>NUCLEOTIDE SEQUENCE [LARGE SCALE GENOMIC DNA]</scope>
    <source>
        <strain evidence="24 25">ATCC 201684</strain>
    </source>
</reference>
<keyword evidence="17" id="KW-0539">Nucleus</keyword>
<sequence>MDAVDDEWVWPNELKEARLMETLLRCQVCGEFFTGPVLVRECRHTFCSECIRKHLLARGTNGNCPECKCSCSSSDLIPNRPLEQLVDLFRQLKPKVLQLAAGVDLQDIDSTSEKKTKRKAKNAETITRLPTVSYNVMKDKQIQQLLDKAGLGAILPTAKDNMIACHKEFIMLWNAQLDTMNPKSPNQVRSEVIEAFRLRQQEKMNKASTKKALGLRHDEPLENALHKSAAFQDNFRKLAAQAKAKMNGEPAKTQSASPAKVPEVIDVATVAAAENNDARDTLPNGELRYIPRDPTAGAWRHLYSTTLDKPLFVNSTTHEVTDEVPPSFAKQPSLPVKRPSEPSEWTCGVCTLLNTPLMDRCEACGTANPRPFRPKRSKQSKLSL</sequence>
<dbReference type="GO" id="GO:0003697">
    <property type="term" value="F:single-stranded DNA binding"/>
    <property type="evidence" value="ECO:0007669"/>
    <property type="project" value="InterPro"/>
</dbReference>
<dbReference type="FunFam" id="3.30.40.10:FF:000172">
    <property type="entry name" value="E3 ubiquitin-protein ligase RAD18"/>
    <property type="match status" value="1"/>
</dbReference>
<keyword evidence="14" id="KW-0862">Zinc</keyword>
<evidence type="ECO:0000256" key="20">
    <source>
        <dbReference type="PROSITE-ProRule" id="PRU00322"/>
    </source>
</evidence>
<name>A0A6G0WYD2_9STRA</name>
<proteinExistence type="inferred from homology"/>
<evidence type="ECO:0000256" key="8">
    <source>
        <dbReference type="ARBA" id="ARBA00017887"/>
    </source>
</evidence>
<dbReference type="SUPFAM" id="SSF90209">
    <property type="entry name" value="Ran binding protein zinc finger-like"/>
    <property type="match status" value="1"/>
</dbReference>
<evidence type="ECO:0000259" key="23">
    <source>
        <dbReference type="PROSITE" id="PS50199"/>
    </source>
</evidence>
<evidence type="ECO:0000256" key="9">
    <source>
        <dbReference type="ARBA" id="ARBA00022679"/>
    </source>
</evidence>
<evidence type="ECO:0000256" key="16">
    <source>
        <dbReference type="ARBA" id="ARBA00023204"/>
    </source>
</evidence>
<dbReference type="InterPro" id="IPR001841">
    <property type="entry name" value="Znf_RING"/>
</dbReference>
<dbReference type="InterPro" id="IPR039577">
    <property type="entry name" value="Rad18"/>
</dbReference>
<feature type="domain" description="RanBP2-type" evidence="23">
    <location>
        <begin position="341"/>
        <end position="370"/>
    </location>
</feature>
<dbReference type="Pfam" id="PF13923">
    <property type="entry name" value="zf-C3HC4_2"/>
    <property type="match status" value="1"/>
</dbReference>
<evidence type="ECO:0000256" key="19">
    <source>
        <dbReference type="ARBA" id="ARBA00082369"/>
    </source>
</evidence>
<dbReference type="SMART" id="SM00184">
    <property type="entry name" value="RING"/>
    <property type="match status" value="1"/>
</dbReference>
<keyword evidence="9" id="KW-0808">Transferase</keyword>
<comment type="similarity">
    <text evidence="5">Belongs to the RAD18 family.</text>
</comment>
<keyword evidence="25" id="KW-1185">Reference proteome</keyword>
<dbReference type="AlphaFoldDB" id="A0A6G0WYD2"/>
<keyword evidence="16" id="KW-0234">DNA repair</keyword>
<dbReference type="EC" id="2.3.2.27" evidence="7"/>
<evidence type="ECO:0000256" key="2">
    <source>
        <dbReference type="ARBA" id="ARBA00001798"/>
    </source>
</evidence>
<evidence type="ECO:0000313" key="24">
    <source>
        <dbReference type="EMBL" id="KAF0732519.1"/>
    </source>
</evidence>
<dbReference type="InterPro" id="IPR036443">
    <property type="entry name" value="Znf_RanBP2_sf"/>
</dbReference>
<dbReference type="PROSITE" id="PS50199">
    <property type="entry name" value="ZF_RANBP2_2"/>
    <property type="match status" value="1"/>
</dbReference>
<dbReference type="SUPFAM" id="SSF57850">
    <property type="entry name" value="RING/U-box"/>
    <property type="match status" value="1"/>
</dbReference>
<evidence type="ECO:0000256" key="15">
    <source>
        <dbReference type="ARBA" id="ARBA00023125"/>
    </source>
</evidence>
<evidence type="ECO:0000256" key="10">
    <source>
        <dbReference type="ARBA" id="ARBA00022723"/>
    </source>
</evidence>
<evidence type="ECO:0000259" key="22">
    <source>
        <dbReference type="PROSITE" id="PS50089"/>
    </source>
</evidence>
<evidence type="ECO:0000256" key="18">
    <source>
        <dbReference type="ARBA" id="ARBA00031783"/>
    </source>
</evidence>
<keyword evidence="15" id="KW-0238">DNA-binding</keyword>
<dbReference type="PROSITE" id="PS50089">
    <property type="entry name" value="ZF_RING_2"/>
    <property type="match status" value="1"/>
</dbReference>
<evidence type="ECO:0000256" key="1">
    <source>
        <dbReference type="ARBA" id="ARBA00000900"/>
    </source>
</evidence>
<dbReference type="GO" id="GO:0006281">
    <property type="term" value="P:DNA repair"/>
    <property type="evidence" value="ECO:0007669"/>
    <property type="project" value="UniProtKB-KW"/>
</dbReference>
<keyword evidence="11" id="KW-0227">DNA damage</keyword>
<dbReference type="EC" id="2.3.2.31" evidence="6"/>
<dbReference type="EMBL" id="VJMJ01000131">
    <property type="protein sequence ID" value="KAF0732519.1"/>
    <property type="molecule type" value="Genomic_DNA"/>
</dbReference>
<evidence type="ECO:0000256" key="11">
    <source>
        <dbReference type="ARBA" id="ARBA00022763"/>
    </source>
</evidence>
<dbReference type="InterPro" id="IPR017907">
    <property type="entry name" value="Znf_RING_CS"/>
</dbReference>
<dbReference type="PROSITE" id="PS00518">
    <property type="entry name" value="ZF_RING_1"/>
    <property type="match status" value="1"/>
</dbReference>
<dbReference type="VEuPathDB" id="FungiDB:AeMF1_021577"/>
<evidence type="ECO:0000256" key="13">
    <source>
        <dbReference type="ARBA" id="ARBA00022786"/>
    </source>
</evidence>
<comment type="catalytic activity">
    <reaction evidence="2">
        <text>[E2 ubiquitin-conjugating enzyme]-S-ubiquitinyl-L-cysteine + [acceptor protein]-L-lysine = [E2 ubiquitin-conjugating enzyme]-L-cysteine + [acceptor protein]-N(6)-ubiquitinyl-L-lysine.</text>
        <dbReference type="EC" id="2.3.2.31"/>
    </reaction>
</comment>
<evidence type="ECO:0000256" key="4">
    <source>
        <dbReference type="ARBA" id="ARBA00004906"/>
    </source>
</evidence>
<keyword evidence="13" id="KW-0833">Ubl conjugation pathway</keyword>
<evidence type="ECO:0000256" key="21">
    <source>
        <dbReference type="SAM" id="MobiDB-lite"/>
    </source>
</evidence>
<keyword evidence="10" id="KW-0479">Metal-binding</keyword>
<keyword evidence="12 20" id="KW-0863">Zinc-finger</keyword>
<comment type="pathway">
    <text evidence="4">Protein modification; protein ubiquitination.</text>
</comment>
<dbReference type="Proteomes" id="UP000481153">
    <property type="component" value="Unassembled WGS sequence"/>
</dbReference>
<evidence type="ECO:0000256" key="3">
    <source>
        <dbReference type="ARBA" id="ARBA00004123"/>
    </source>
</evidence>
<dbReference type="SMART" id="SM00547">
    <property type="entry name" value="ZnF_RBZ"/>
    <property type="match status" value="1"/>
</dbReference>
<dbReference type="PROSITE" id="PS01358">
    <property type="entry name" value="ZF_RANBP2_1"/>
    <property type="match status" value="1"/>
</dbReference>
<dbReference type="PANTHER" id="PTHR14134">
    <property type="entry name" value="E3 UBIQUITIN-PROTEIN LIGASE RAD18"/>
    <property type="match status" value="1"/>
</dbReference>
<accession>A0A6G0WYD2</accession>
<comment type="caution">
    <text evidence="24">The sequence shown here is derived from an EMBL/GenBank/DDBJ whole genome shotgun (WGS) entry which is preliminary data.</text>
</comment>
<comment type="catalytic activity">
    <reaction evidence="1">
        <text>S-ubiquitinyl-[E2 ubiquitin-conjugating enzyme]-L-cysteine + [acceptor protein]-L-lysine = [E2 ubiquitin-conjugating enzyme]-L-cysteine + N(6)-ubiquitinyl-[acceptor protein]-L-lysine.</text>
        <dbReference type="EC" id="2.3.2.27"/>
    </reaction>
</comment>
<evidence type="ECO:0000256" key="5">
    <source>
        <dbReference type="ARBA" id="ARBA00009506"/>
    </source>
</evidence>
<dbReference type="Gene3D" id="3.30.40.10">
    <property type="entry name" value="Zinc/RING finger domain, C3HC4 (zinc finger)"/>
    <property type="match status" value="1"/>
</dbReference>
<dbReference type="GO" id="GO:0008270">
    <property type="term" value="F:zinc ion binding"/>
    <property type="evidence" value="ECO:0007669"/>
    <property type="project" value="UniProtKB-KW"/>
</dbReference>
<evidence type="ECO:0000256" key="14">
    <source>
        <dbReference type="ARBA" id="ARBA00022833"/>
    </source>
</evidence>
<dbReference type="Gene3D" id="4.10.1060.10">
    <property type="entry name" value="Zinc finger, RanBP2-type"/>
    <property type="match status" value="1"/>
</dbReference>
<dbReference type="GO" id="GO:0006301">
    <property type="term" value="P:DNA damage tolerance"/>
    <property type="evidence" value="ECO:0007669"/>
    <property type="project" value="InterPro"/>
</dbReference>
<dbReference type="InterPro" id="IPR013083">
    <property type="entry name" value="Znf_RING/FYVE/PHD"/>
</dbReference>
<comment type="subcellular location">
    <subcellularLocation>
        <location evidence="3">Nucleus</location>
    </subcellularLocation>
</comment>
<evidence type="ECO:0000256" key="17">
    <source>
        <dbReference type="ARBA" id="ARBA00023242"/>
    </source>
</evidence>
<feature type="region of interest" description="Disordered" evidence="21">
    <location>
        <begin position="365"/>
        <end position="384"/>
    </location>
</feature>
<dbReference type="GO" id="GO:0061630">
    <property type="term" value="F:ubiquitin protein ligase activity"/>
    <property type="evidence" value="ECO:0007669"/>
    <property type="project" value="UniProtKB-EC"/>
</dbReference>
<organism evidence="24 25">
    <name type="scientific">Aphanomyces euteiches</name>
    <dbReference type="NCBI Taxonomy" id="100861"/>
    <lineage>
        <taxon>Eukaryota</taxon>
        <taxon>Sar</taxon>
        <taxon>Stramenopiles</taxon>
        <taxon>Oomycota</taxon>
        <taxon>Saprolegniomycetes</taxon>
        <taxon>Saprolegniales</taxon>
        <taxon>Verrucalvaceae</taxon>
        <taxon>Aphanomyces</taxon>
    </lineage>
</organism>
<evidence type="ECO:0000256" key="6">
    <source>
        <dbReference type="ARBA" id="ARBA00012251"/>
    </source>
</evidence>
<dbReference type="GO" id="GO:0097505">
    <property type="term" value="C:Rad6-Rad18 complex"/>
    <property type="evidence" value="ECO:0007669"/>
    <property type="project" value="TreeGrafter"/>
</dbReference>
<dbReference type="InterPro" id="IPR001876">
    <property type="entry name" value="Znf_RanBP2"/>
</dbReference>
<evidence type="ECO:0000313" key="25">
    <source>
        <dbReference type="Proteomes" id="UP000481153"/>
    </source>
</evidence>
<dbReference type="GO" id="GO:0005634">
    <property type="term" value="C:nucleus"/>
    <property type="evidence" value="ECO:0007669"/>
    <property type="project" value="UniProtKB-SubCell"/>
</dbReference>
<evidence type="ECO:0000256" key="7">
    <source>
        <dbReference type="ARBA" id="ARBA00012483"/>
    </source>
</evidence>
<dbReference type="PANTHER" id="PTHR14134:SF2">
    <property type="entry name" value="E3 UBIQUITIN-PROTEIN LIGASE RAD18"/>
    <property type="match status" value="1"/>
</dbReference>
<protein>
    <recommendedName>
        <fullName evidence="8">RanBP-type and C3HC4-type zinc finger-containing protein 1</fullName>
        <ecNumber evidence="7">2.3.2.27</ecNumber>
        <ecNumber evidence="6">2.3.2.31</ecNumber>
    </recommendedName>
    <alternativeName>
        <fullName evidence="18 19">RING-type E3 ubiquitin transferase RAD18</fullName>
    </alternativeName>
</protein>
<gene>
    <name evidence="24" type="ORF">Ae201684_010414</name>
</gene>